<feature type="region of interest" description="Disordered" evidence="2">
    <location>
        <begin position="1"/>
        <end position="32"/>
    </location>
</feature>
<feature type="compositionally biased region" description="Low complexity" evidence="2">
    <location>
        <begin position="1055"/>
        <end position="1067"/>
    </location>
</feature>
<dbReference type="Proteomes" id="UP000799291">
    <property type="component" value="Unassembled WGS sequence"/>
</dbReference>
<sequence length="1309" mass="142959">MATRSKFFSWSKGRQSSTEPYHRTGGLLPIDTSVGDEGKEVVLVGDLESTFGPGRRRPPNLTIVPPDYKSDSRSFLSPASAQQYAALSKSASNLLAVVDDMLRSPAAGATLCSRTPASLHKPLPSRPRSMSLPSTPEPVELPGSILLENQGFPSPSPVAGSIGNTMRSVRSGNALSSSTTAKPIPSKVPQHKKSLSDASLQRRSKSRPNLVTSPSTDSKLTTCSVSTTNGDQANSADSSRAHVGADRPLQPSPLIVEGKPWRRTGGGSTAHRDDLGTPSTPTPTTARSRQVDELKATITAQDQTISTLQAQFAGLRVSHEAHIASLVDAHTAEVASLRSYTKALEDQQSQRTLHHASSNNLLFLLDTTEHPQSPSRETPQTTAGGTSASSIRSFKSAFEQQTRASPVRSRDSPEMESLKRKLSAARRPEVGNGDAIRELNMYKQNNVALQKQVELLMTKLNQSKETERNQRRTLENIEKTFDEVQKKASKVEQLEKSTLALQNTIDHLEHRLEIANCVKVDAEEQLWNLRRQRTIFDVIESTGPRDSSRPADHRQSTRTSMSTVFANESPINENESEEPKTLSAFIAHIERLQEQIRQKDTRAASIDVELDRLRRRNDQLESERQGLNLQLDIHGQLLAKTKKNDIHIDELRNTIIQREAMIEEKNKALSMVERQLEHHKRLLDAEVKRHAIFTLHAEVKDDPLPDLTTLASKDDIDRWIDRLKRRLKKENSQKAGLHPTDDHETVVQDLRKEIDFYVREIIYFKLDCRGYKSDIKKLKKVVAQMGNHGNRPSDVDSPDPSVCRSIDTPIRPKFMSGTSGLGISATPSPVLTGPISATVSVDRPFSPPMTSELEAVKSSTAKPSKKRVPKQLDLKIPERPQTPTRKQGTNTANEADNVDPGISPRSVSRLSPERRKPTPPSPDQERFGDLATNFPLSTPAAPTRHEPHQVVSDTSAPQYSQPRTPERSLSIDDNVRRVEKSRSRSNSNPDPAKGKMTPERPPRPRLGLFESPIGSSKAASPGPRTPPRKDVMAEAMRNSPDRTQPTQQARERKLSNSSASNHPASPSTRDAVRSSGSTTGTQPLPFRSREGSAVSSTINLHPNAAPSSPSRRPSTSSSANVPFVIAMGSPHNPALVAPTASVPPTSCSITRNTAVKVTSPTSRTGVGGTMASTTPLTSPVSPPRGPDSTPWANAKPATSPLPSRNTNVSSKAKSETQFPDTKLFSTSAGYEAPTASSRSRITSPTHSRNVSGSSLRQAINLPGRMDFMKGKGKSRKDSISHPTPLASPFDIDRSTSNSENKGDCIGEAI</sequence>
<feature type="coiled-coil region" evidence="1">
    <location>
        <begin position="439"/>
        <end position="525"/>
    </location>
</feature>
<feature type="compositionally biased region" description="Polar residues" evidence="2">
    <location>
        <begin position="162"/>
        <end position="181"/>
    </location>
</feature>
<proteinExistence type="predicted"/>
<feature type="compositionally biased region" description="Basic and acidic residues" evidence="2">
    <location>
        <begin position="546"/>
        <end position="555"/>
    </location>
</feature>
<feature type="compositionally biased region" description="Polar residues" evidence="2">
    <location>
        <begin position="370"/>
        <end position="404"/>
    </location>
</feature>
<feature type="compositionally biased region" description="Low complexity" evidence="2">
    <location>
        <begin position="1104"/>
        <end position="1118"/>
    </location>
</feature>
<organism evidence="3 4">
    <name type="scientific">Lentithecium fluviatile CBS 122367</name>
    <dbReference type="NCBI Taxonomy" id="1168545"/>
    <lineage>
        <taxon>Eukaryota</taxon>
        <taxon>Fungi</taxon>
        <taxon>Dikarya</taxon>
        <taxon>Ascomycota</taxon>
        <taxon>Pezizomycotina</taxon>
        <taxon>Dothideomycetes</taxon>
        <taxon>Pleosporomycetidae</taxon>
        <taxon>Pleosporales</taxon>
        <taxon>Massarineae</taxon>
        <taxon>Lentitheciaceae</taxon>
        <taxon>Lentithecium</taxon>
    </lineage>
</organism>
<evidence type="ECO:0000256" key="1">
    <source>
        <dbReference type="SAM" id="Coils"/>
    </source>
</evidence>
<dbReference type="OrthoDB" id="5431474at2759"/>
<feature type="region of interest" description="Disordered" evidence="2">
    <location>
        <begin position="842"/>
        <end position="1118"/>
    </location>
</feature>
<feature type="compositionally biased region" description="Basic and acidic residues" evidence="2">
    <location>
        <begin position="964"/>
        <end position="982"/>
    </location>
</feature>
<feature type="compositionally biased region" description="Basic and acidic residues" evidence="2">
    <location>
        <begin position="1300"/>
        <end position="1309"/>
    </location>
</feature>
<feature type="compositionally biased region" description="Polar residues" evidence="2">
    <location>
        <begin position="1"/>
        <end position="19"/>
    </location>
</feature>
<name>A0A6G1IMH6_9PLEO</name>
<feature type="compositionally biased region" description="Polar residues" evidence="2">
    <location>
        <begin position="1200"/>
        <end position="1257"/>
    </location>
</feature>
<protein>
    <submittedName>
        <fullName evidence="3">Uncharacterized protein</fullName>
    </submittedName>
</protein>
<evidence type="ECO:0000256" key="2">
    <source>
        <dbReference type="SAM" id="MobiDB-lite"/>
    </source>
</evidence>
<evidence type="ECO:0000313" key="3">
    <source>
        <dbReference type="EMBL" id="KAF2679079.1"/>
    </source>
</evidence>
<feature type="compositionally biased region" description="Basic and acidic residues" evidence="2">
    <location>
        <begin position="992"/>
        <end position="1002"/>
    </location>
</feature>
<feature type="region of interest" description="Disordered" evidence="2">
    <location>
        <begin position="113"/>
        <end position="289"/>
    </location>
</feature>
<keyword evidence="4" id="KW-1185">Reference proteome</keyword>
<feature type="region of interest" description="Disordered" evidence="2">
    <location>
        <begin position="541"/>
        <end position="562"/>
    </location>
</feature>
<feature type="region of interest" description="Disordered" evidence="2">
    <location>
        <begin position="1158"/>
        <end position="1309"/>
    </location>
</feature>
<dbReference type="EMBL" id="MU005606">
    <property type="protein sequence ID" value="KAF2679079.1"/>
    <property type="molecule type" value="Genomic_DNA"/>
</dbReference>
<feature type="region of interest" description="Disordered" evidence="2">
    <location>
        <begin position="811"/>
        <end position="830"/>
    </location>
</feature>
<accession>A0A6G1IMH6</accession>
<feature type="compositionally biased region" description="Polar residues" evidence="2">
    <location>
        <begin position="881"/>
        <end position="894"/>
    </location>
</feature>
<reference evidence="3" key="1">
    <citation type="journal article" date="2020" name="Stud. Mycol.">
        <title>101 Dothideomycetes genomes: a test case for predicting lifestyles and emergence of pathogens.</title>
        <authorList>
            <person name="Haridas S."/>
            <person name="Albert R."/>
            <person name="Binder M."/>
            <person name="Bloem J."/>
            <person name="Labutti K."/>
            <person name="Salamov A."/>
            <person name="Andreopoulos B."/>
            <person name="Baker S."/>
            <person name="Barry K."/>
            <person name="Bills G."/>
            <person name="Bluhm B."/>
            <person name="Cannon C."/>
            <person name="Castanera R."/>
            <person name="Culley D."/>
            <person name="Daum C."/>
            <person name="Ezra D."/>
            <person name="Gonzalez J."/>
            <person name="Henrissat B."/>
            <person name="Kuo A."/>
            <person name="Liang C."/>
            <person name="Lipzen A."/>
            <person name="Lutzoni F."/>
            <person name="Magnuson J."/>
            <person name="Mondo S."/>
            <person name="Nolan M."/>
            <person name="Ohm R."/>
            <person name="Pangilinan J."/>
            <person name="Park H.-J."/>
            <person name="Ramirez L."/>
            <person name="Alfaro M."/>
            <person name="Sun H."/>
            <person name="Tritt A."/>
            <person name="Yoshinaga Y."/>
            <person name="Zwiers L.-H."/>
            <person name="Turgeon B."/>
            <person name="Goodwin S."/>
            <person name="Spatafora J."/>
            <person name="Crous P."/>
            <person name="Grigoriev I."/>
        </authorList>
    </citation>
    <scope>NUCLEOTIDE SEQUENCE</scope>
    <source>
        <strain evidence="3">CBS 122367</strain>
    </source>
</reference>
<feature type="compositionally biased region" description="Polar residues" evidence="2">
    <location>
        <begin position="196"/>
        <end position="238"/>
    </location>
</feature>
<evidence type="ECO:0000313" key="4">
    <source>
        <dbReference type="Proteomes" id="UP000799291"/>
    </source>
</evidence>
<feature type="coiled-coil region" evidence="1">
    <location>
        <begin position="589"/>
        <end position="682"/>
    </location>
</feature>
<keyword evidence="1" id="KW-0175">Coiled coil</keyword>
<feature type="region of interest" description="Disordered" evidence="2">
    <location>
        <begin position="369"/>
        <end position="429"/>
    </location>
</feature>
<feature type="compositionally biased region" description="Basic and acidic residues" evidence="2">
    <location>
        <begin position="408"/>
        <end position="419"/>
    </location>
</feature>
<feature type="compositionally biased region" description="Polar residues" evidence="2">
    <location>
        <begin position="951"/>
        <end position="963"/>
    </location>
</feature>
<gene>
    <name evidence="3" type="ORF">K458DRAFT_422507</name>
</gene>